<gene>
    <name evidence="1" type="ORF">NCS_10558</name>
</gene>
<protein>
    <recommendedName>
        <fullName evidence="3">Integrase</fullName>
    </recommendedName>
</protein>
<dbReference type="EMBL" id="LT841358">
    <property type="protein sequence ID" value="SMH70751.1"/>
    <property type="molecule type" value="Genomic_DNA"/>
</dbReference>
<dbReference type="Proteomes" id="UP000230607">
    <property type="component" value="Chromosome 1"/>
</dbReference>
<dbReference type="AlphaFoldDB" id="A0A2H1FDC8"/>
<evidence type="ECO:0000313" key="1">
    <source>
        <dbReference type="EMBL" id="SMH70751.1"/>
    </source>
</evidence>
<name>A0A2H1FDC8_9ARCH</name>
<evidence type="ECO:0000313" key="2">
    <source>
        <dbReference type="Proteomes" id="UP000230607"/>
    </source>
</evidence>
<organism evidence="1 2">
    <name type="scientific">Candidatus Nitrosotalea okcheonensis</name>
    <dbReference type="NCBI Taxonomy" id="1903276"/>
    <lineage>
        <taxon>Archaea</taxon>
        <taxon>Nitrososphaerota</taxon>
        <taxon>Nitrososphaeria</taxon>
        <taxon>Nitrosotaleales</taxon>
        <taxon>Nitrosotaleaceae</taxon>
        <taxon>Nitrosotalea</taxon>
    </lineage>
</organism>
<proteinExistence type="predicted"/>
<sequence>MKIHKSDIEQLEQNPLDLFYDGCRSPATKERYARYLRTILCDIYETVLEIIN</sequence>
<evidence type="ECO:0008006" key="3">
    <source>
        <dbReference type="Google" id="ProtNLM"/>
    </source>
</evidence>
<reference evidence="2" key="1">
    <citation type="submission" date="2017-03" db="EMBL/GenBank/DDBJ databases">
        <authorList>
            <person name="Herbold C."/>
        </authorList>
    </citation>
    <scope>NUCLEOTIDE SEQUENCE [LARGE SCALE GENOMIC DNA]</scope>
</reference>
<keyword evidence="2" id="KW-1185">Reference proteome</keyword>
<accession>A0A2H1FDC8</accession>